<evidence type="ECO:0000313" key="2">
    <source>
        <dbReference type="EMBL" id="KAG7587818.1"/>
    </source>
</evidence>
<proteinExistence type="predicted"/>
<keyword evidence="2" id="KW-0548">Nucleotidyltransferase</keyword>
<feature type="domain" description="Reverse transcriptase zinc-binding" evidence="1">
    <location>
        <begin position="79"/>
        <end position="150"/>
    </location>
</feature>
<keyword evidence="2" id="KW-0695">RNA-directed DNA polymerase</keyword>
<keyword evidence="3" id="KW-1185">Reference proteome</keyword>
<dbReference type="Pfam" id="PF13966">
    <property type="entry name" value="zf-RVT"/>
    <property type="match status" value="1"/>
</dbReference>
<protein>
    <submittedName>
        <fullName evidence="2">Reverse transcriptase zinc-binding domain</fullName>
    </submittedName>
</protein>
<dbReference type="InterPro" id="IPR026960">
    <property type="entry name" value="RVT-Znf"/>
</dbReference>
<organism evidence="2 3">
    <name type="scientific">Arabidopsis suecica</name>
    <name type="common">Swedish thale-cress</name>
    <name type="synonym">Cardaminopsis suecica</name>
    <dbReference type="NCBI Taxonomy" id="45249"/>
    <lineage>
        <taxon>Eukaryota</taxon>
        <taxon>Viridiplantae</taxon>
        <taxon>Streptophyta</taxon>
        <taxon>Embryophyta</taxon>
        <taxon>Tracheophyta</taxon>
        <taxon>Spermatophyta</taxon>
        <taxon>Magnoliopsida</taxon>
        <taxon>eudicotyledons</taxon>
        <taxon>Gunneridae</taxon>
        <taxon>Pentapetalae</taxon>
        <taxon>rosids</taxon>
        <taxon>malvids</taxon>
        <taxon>Brassicales</taxon>
        <taxon>Brassicaceae</taxon>
        <taxon>Camelineae</taxon>
        <taxon>Arabidopsis</taxon>
    </lineage>
</organism>
<name>A0A8T2BK57_ARASU</name>
<reference evidence="2 3" key="1">
    <citation type="submission" date="2020-12" db="EMBL/GenBank/DDBJ databases">
        <title>Concerted genomic and epigenomic changes stabilize Arabidopsis allopolyploids.</title>
        <authorList>
            <person name="Chen Z."/>
        </authorList>
    </citation>
    <scope>NUCLEOTIDE SEQUENCE [LARGE SCALE GENOMIC DNA]</scope>
    <source>
        <strain evidence="2">As9502</strain>
        <tissue evidence="2">Leaf</tissue>
    </source>
</reference>
<sequence length="260" mass="30034">MTVSDLWKEGQREWDPTIFEGVLNPEDQTLAKSLYLSQHSETDSYEWAYTKNARYNVRSGYWVATHVNLHDDETVTPPKGSVFLKTKIWNLNITPKIRHFLWKCLSGAIATTTQLITRTIPADPICQRCCKEDETINHILFTCPFAKAVWRHVHGTGQHYLSDYLEDNMRSLLLRTTISSLSQSQRLLPFWIVWRLWRSRNDFLFRKITRTPQSEATKGTNEATEWLDANINSEVDSNSTSPRTTPVINAPDGRLHQLVG</sequence>
<evidence type="ECO:0000259" key="1">
    <source>
        <dbReference type="Pfam" id="PF13966"/>
    </source>
</evidence>
<accession>A0A8T2BK57</accession>
<gene>
    <name evidence="2" type="ORF">ISN44_As07g001860</name>
</gene>
<keyword evidence="2" id="KW-0808">Transferase</keyword>
<dbReference type="Proteomes" id="UP000694251">
    <property type="component" value="Chromosome 7"/>
</dbReference>
<dbReference type="EMBL" id="JAEFBJ010000007">
    <property type="protein sequence ID" value="KAG7587818.1"/>
    <property type="molecule type" value="Genomic_DNA"/>
</dbReference>
<dbReference type="GO" id="GO:0003964">
    <property type="term" value="F:RNA-directed DNA polymerase activity"/>
    <property type="evidence" value="ECO:0007669"/>
    <property type="project" value="UniProtKB-KW"/>
</dbReference>
<dbReference type="AlphaFoldDB" id="A0A8T2BK57"/>
<comment type="caution">
    <text evidence="2">The sequence shown here is derived from an EMBL/GenBank/DDBJ whole genome shotgun (WGS) entry which is preliminary data.</text>
</comment>
<evidence type="ECO:0000313" key="3">
    <source>
        <dbReference type="Proteomes" id="UP000694251"/>
    </source>
</evidence>
<dbReference type="OrthoDB" id="1110547at2759"/>